<protein>
    <submittedName>
        <fullName evidence="2">Uncharacterized protein</fullName>
    </submittedName>
</protein>
<name>A0A0B7ACU8_9EUPU</name>
<evidence type="ECO:0000313" key="1">
    <source>
        <dbReference type="EMBL" id="CEK78842.1"/>
    </source>
</evidence>
<sequence>MSKIELVIENKSKLLRSEKAPLRTIFAFTEFISSIFSSLALARNPDGISSISPLVNTSVSVPGGIRFRSRYLKSEHVTKTSMQKHVSGQPVECDIVIKSRNVPRM</sequence>
<dbReference type="EMBL" id="HACG01031979">
    <property type="protein sequence ID" value="CEK78844.1"/>
    <property type="molecule type" value="Transcribed_RNA"/>
</dbReference>
<reference evidence="2" key="1">
    <citation type="submission" date="2014-12" db="EMBL/GenBank/DDBJ databases">
        <title>Insight into the proteome of Arion vulgaris.</title>
        <authorList>
            <person name="Aradska J."/>
            <person name="Bulat T."/>
            <person name="Smidak R."/>
            <person name="Sarate P."/>
            <person name="Gangsoo J."/>
            <person name="Sialana F."/>
            <person name="Bilban M."/>
            <person name="Lubec G."/>
        </authorList>
    </citation>
    <scope>NUCLEOTIDE SEQUENCE</scope>
    <source>
        <tissue evidence="2">Skin</tissue>
    </source>
</reference>
<dbReference type="EMBL" id="HACG01031977">
    <property type="protein sequence ID" value="CEK78842.1"/>
    <property type="molecule type" value="Transcribed_RNA"/>
</dbReference>
<accession>A0A0B7ACU8</accession>
<evidence type="ECO:0000313" key="2">
    <source>
        <dbReference type="EMBL" id="CEK78844.1"/>
    </source>
</evidence>
<dbReference type="AlphaFoldDB" id="A0A0B7ACU8"/>
<gene>
    <name evidence="2" type="primary">ORF112212</name>
    <name evidence="1" type="synonym">ORF112201</name>
</gene>
<organism evidence="2">
    <name type="scientific">Arion vulgaris</name>
    <dbReference type="NCBI Taxonomy" id="1028688"/>
    <lineage>
        <taxon>Eukaryota</taxon>
        <taxon>Metazoa</taxon>
        <taxon>Spiralia</taxon>
        <taxon>Lophotrochozoa</taxon>
        <taxon>Mollusca</taxon>
        <taxon>Gastropoda</taxon>
        <taxon>Heterobranchia</taxon>
        <taxon>Euthyneura</taxon>
        <taxon>Panpulmonata</taxon>
        <taxon>Eupulmonata</taxon>
        <taxon>Stylommatophora</taxon>
        <taxon>Helicina</taxon>
        <taxon>Arionoidea</taxon>
        <taxon>Arionidae</taxon>
        <taxon>Arion</taxon>
    </lineage>
</organism>
<proteinExistence type="predicted"/>